<gene>
    <name evidence="2" type="ORF">RRG08_009705</name>
</gene>
<dbReference type="EMBL" id="JAWDGP010003763">
    <property type="protein sequence ID" value="KAK3771221.1"/>
    <property type="molecule type" value="Genomic_DNA"/>
</dbReference>
<comment type="caution">
    <text evidence="2">The sequence shown here is derived from an EMBL/GenBank/DDBJ whole genome shotgun (WGS) entry which is preliminary data.</text>
</comment>
<feature type="region of interest" description="Disordered" evidence="1">
    <location>
        <begin position="1"/>
        <end position="37"/>
    </location>
</feature>
<sequence length="37" mass="4019">MLKVPQTRLSSQDSVEDPEAERPVSALPGNHSAVFEP</sequence>
<dbReference type="AlphaFoldDB" id="A0AAE0ZLZ5"/>
<evidence type="ECO:0000313" key="2">
    <source>
        <dbReference type="EMBL" id="KAK3771221.1"/>
    </source>
</evidence>
<evidence type="ECO:0000256" key="1">
    <source>
        <dbReference type="SAM" id="MobiDB-lite"/>
    </source>
</evidence>
<evidence type="ECO:0000313" key="3">
    <source>
        <dbReference type="Proteomes" id="UP001283361"/>
    </source>
</evidence>
<name>A0AAE0ZLZ5_9GAST</name>
<accession>A0AAE0ZLZ5</accession>
<protein>
    <submittedName>
        <fullName evidence="2">Uncharacterized protein</fullName>
    </submittedName>
</protein>
<organism evidence="2 3">
    <name type="scientific">Elysia crispata</name>
    <name type="common">lettuce slug</name>
    <dbReference type="NCBI Taxonomy" id="231223"/>
    <lineage>
        <taxon>Eukaryota</taxon>
        <taxon>Metazoa</taxon>
        <taxon>Spiralia</taxon>
        <taxon>Lophotrochozoa</taxon>
        <taxon>Mollusca</taxon>
        <taxon>Gastropoda</taxon>
        <taxon>Heterobranchia</taxon>
        <taxon>Euthyneura</taxon>
        <taxon>Panpulmonata</taxon>
        <taxon>Sacoglossa</taxon>
        <taxon>Placobranchoidea</taxon>
        <taxon>Plakobranchidae</taxon>
        <taxon>Elysia</taxon>
    </lineage>
</organism>
<proteinExistence type="predicted"/>
<keyword evidence="3" id="KW-1185">Reference proteome</keyword>
<feature type="non-terminal residue" evidence="2">
    <location>
        <position position="1"/>
    </location>
</feature>
<dbReference type="Proteomes" id="UP001283361">
    <property type="component" value="Unassembled WGS sequence"/>
</dbReference>
<reference evidence="2" key="1">
    <citation type="journal article" date="2023" name="G3 (Bethesda)">
        <title>A reference genome for the long-term kleptoplast-retaining sea slug Elysia crispata morphotype clarki.</title>
        <authorList>
            <person name="Eastman K.E."/>
            <person name="Pendleton A.L."/>
            <person name="Shaikh M.A."/>
            <person name="Suttiyut T."/>
            <person name="Ogas R."/>
            <person name="Tomko P."/>
            <person name="Gavelis G."/>
            <person name="Widhalm J.R."/>
            <person name="Wisecaver J.H."/>
        </authorList>
    </citation>
    <scope>NUCLEOTIDE SEQUENCE</scope>
    <source>
        <strain evidence="2">ECLA1</strain>
    </source>
</reference>